<dbReference type="Proteomes" id="UP001283361">
    <property type="component" value="Unassembled WGS sequence"/>
</dbReference>
<evidence type="ECO:0000313" key="3">
    <source>
        <dbReference type="Proteomes" id="UP001283361"/>
    </source>
</evidence>
<keyword evidence="3" id="KW-1185">Reference proteome</keyword>
<evidence type="ECO:0000256" key="1">
    <source>
        <dbReference type="SAM" id="SignalP"/>
    </source>
</evidence>
<protein>
    <submittedName>
        <fullName evidence="2">Uncharacterized protein</fullName>
    </submittedName>
</protein>
<sequence>MILKLFILNALLGFFGVAAKCKETFERCADKYEAIEPTSELCSLFRNYMDCLTSGCELTTGEQRAIQIVISASRKIMESDKNCDNDSSTIQNPTTDCDATFDKCKRDGLARARGATRGDVCRLAKEFVDCSYTECTFLGTHKEVLNSLFEVKLVSLGFDCDLDNDELPDRKF</sequence>
<dbReference type="AlphaFoldDB" id="A0AAE1ADN7"/>
<accession>A0AAE1ADN7</accession>
<evidence type="ECO:0000313" key="2">
    <source>
        <dbReference type="EMBL" id="KAK3785919.1"/>
    </source>
</evidence>
<comment type="caution">
    <text evidence="2">The sequence shown here is derived from an EMBL/GenBank/DDBJ whole genome shotgun (WGS) entry which is preliminary data.</text>
</comment>
<keyword evidence="1" id="KW-0732">Signal</keyword>
<organism evidence="2 3">
    <name type="scientific">Elysia crispata</name>
    <name type="common">lettuce slug</name>
    <dbReference type="NCBI Taxonomy" id="231223"/>
    <lineage>
        <taxon>Eukaryota</taxon>
        <taxon>Metazoa</taxon>
        <taxon>Spiralia</taxon>
        <taxon>Lophotrochozoa</taxon>
        <taxon>Mollusca</taxon>
        <taxon>Gastropoda</taxon>
        <taxon>Heterobranchia</taxon>
        <taxon>Euthyneura</taxon>
        <taxon>Panpulmonata</taxon>
        <taxon>Sacoglossa</taxon>
        <taxon>Placobranchoidea</taxon>
        <taxon>Plakobranchidae</taxon>
        <taxon>Elysia</taxon>
    </lineage>
</organism>
<reference evidence="2" key="1">
    <citation type="journal article" date="2023" name="G3 (Bethesda)">
        <title>A reference genome for the long-term kleptoplast-retaining sea slug Elysia crispata morphotype clarki.</title>
        <authorList>
            <person name="Eastman K.E."/>
            <person name="Pendleton A.L."/>
            <person name="Shaikh M.A."/>
            <person name="Suttiyut T."/>
            <person name="Ogas R."/>
            <person name="Tomko P."/>
            <person name="Gavelis G."/>
            <person name="Widhalm J.R."/>
            <person name="Wisecaver J.H."/>
        </authorList>
    </citation>
    <scope>NUCLEOTIDE SEQUENCE</scope>
    <source>
        <strain evidence="2">ECLA1</strain>
    </source>
</reference>
<dbReference type="EMBL" id="JAWDGP010002047">
    <property type="protein sequence ID" value="KAK3785919.1"/>
    <property type="molecule type" value="Genomic_DNA"/>
</dbReference>
<proteinExistence type="predicted"/>
<feature type="chain" id="PRO_5042172455" evidence="1">
    <location>
        <begin position="20"/>
        <end position="172"/>
    </location>
</feature>
<feature type="signal peptide" evidence="1">
    <location>
        <begin position="1"/>
        <end position="19"/>
    </location>
</feature>
<name>A0AAE1ADN7_9GAST</name>
<gene>
    <name evidence="2" type="ORF">RRG08_033027</name>
</gene>